<gene>
    <name evidence="1" type="ORF">D8674_027531</name>
</gene>
<protein>
    <recommendedName>
        <fullName evidence="3">F-box protein</fullName>
    </recommendedName>
</protein>
<evidence type="ECO:0000313" key="2">
    <source>
        <dbReference type="Proteomes" id="UP000327157"/>
    </source>
</evidence>
<dbReference type="OrthoDB" id="1160067at2759"/>
<name>A0A5N5ICI2_9ROSA</name>
<reference evidence="1 2" key="3">
    <citation type="submission" date="2019-11" db="EMBL/GenBank/DDBJ databases">
        <title>A de novo genome assembly of a pear dwarfing rootstock.</title>
        <authorList>
            <person name="Wang F."/>
            <person name="Wang J."/>
            <person name="Li S."/>
            <person name="Zhang Y."/>
            <person name="Fang M."/>
            <person name="Ma L."/>
            <person name="Zhao Y."/>
            <person name="Jiang S."/>
        </authorList>
    </citation>
    <scope>NUCLEOTIDE SEQUENCE [LARGE SCALE GENOMIC DNA]</scope>
    <source>
        <strain evidence="1">S2</strain>
        <tissue evidence="1">Leaf</tissue>
    </source>
</reference>
<comment type="caution">
    <text evidence="1">The sequence shown here is derived from an EMBL/GenBank/DDBJ whole genome shotgun (WGS) entry which is preliminary data.</text>
</comment>
<dbReference type="Proteomes" id="UP000327157">
    <property type="component" value="Chromosome 5"/>
</dbReference>
<evidence type="ECO:0000313" key="1">
    <source>
        <dbReference type="EMBL" id="KAB2636997.1"/>
    </source>
</evidence>
<reference evidence="1 2" key="1">
    <citation type="submission" date="2019-09" db="EMBL/GenBank/DDBJ databases">
        <authorList>
            <person name="Ou C."/>
        </authorList>
    </citation>
    <scope>NUCLEOTIDE SEQUENCE [LARGE SCALE GENOMIC DNA]</scope>
    <source>
        <strain evidence="1">S2</strain>
        <tissue evidence="1">Leaf</tissue>
    </source>
</reference>
<dbReference type="EMBL" id="SMOL01000004">
    <property type="protein sequence ID" value="KAB2636997.1"/>
    <property type="molecule type" value="Genomic_DNA"/>
</dbReference>
<proteinExistence type="predicted"/>
<organism evidence="1 2">
    <name type="scientific">Pyrus ussuriensis x Pyrus communis</name>
    <dbReference type="NCBI Taxonomy" id="2448454"/>
    <lineage>
        <taxon>Eukaryota</taxon>
        <taxon>Viridiplantae</taxon>
        <taxon>Streptophyta</taxon>
        <taxon>Embryophyta</taxon>
        <taxon>Tracheophyta</taxon>
        <taxon>Spermatophyta</taxon>
        <taxon>Magnoliopsida</taxon>
        <taxon>eudicotyledons</taxon>
        <taxon>Gunneridae</taxon>
        <taxon>Pentapetalae</taxon>
        <taxon>rosids</taxon>
        <taxon>fabids</taxon>
        <taxon>Rosales</taxon>
        <taxon>Rosaceae</taxon>
        <taxon>Amygdaloideae</taxon>
        <taxon>Maleae</taxon>
        <taxon>Pyrus</taxon>
    </lineage>
</organism>
<reference evidence="2" key="2">
    <citation type="submission" date="2019-10" db="EMBL/GenBank/DDBJ databases">
        <title>A de novo genome assembly of a pear dwarfing rootstock.</title>
        <authorList>
            <person name="Wang F."/>
            <person name="Wang J."/>
            <person name="Li S."/>
            <person name="Zhang Y."/>
            <person name="Fang M."/>
            <person name="Ma L."/>
            <person name="Zhao Y."/>
            <person name="Jiang S."/>
        </authorList>
    </citation>
    <scope>NUCLEOTIDE SEQUENCE [LARGE SCALE GENOMIC DNA]</scope>
</reference>
<sequence length="383" mass="44255">MCDPYYNSSSREDSSSTSFDIIQLNTEYRWTIVRMVWNLSDAGYHVEMISSETRGEWRELALLCSPQQLKQLQNIHTDIEGFISYSAVAHNRKFYWLPTTSECTFELDPFIANSNGDNVAKCHFIDEPDALFISASNGLRALPLTPQVHNGETKAVGVGFMCDPCYNNSPSKKDCSSTSYNIIQPNVEYRWVVVRGLSDHDGFNVEMISSETRGEWRVFAWLRGQQRIRSCFPLNFTSHSAVAHSGRFYWKLNDFAYIFELDPWGSFRSGDNIPKYLFIQEPDAICYGDNWILGECGGCLRMCKLTWSGDDQFSIWELKLPEAPDKANKCIWSVHRISLPSKDIALISEQLSNRHRWVELLNFHPKNQDTVYFRKRHFHVSNM</sequence>
<keyword evidence="2" id="KW-1185">Reference proteome</keyword>
<accession>A0A5N5ICI2</accession>
<dbReference type="AlphaFoldDB" id="A0A5N5ICI2"/>
<evidence type="ECO:0008006" key="3">
    <source>
        <dbReference type="Google" id="ProtNLM"/>
    </source>
</evidence>